<keyword evidence="4" id="KW-1185">Reference proteome</keyword>
<dbReference type="OrthoDB" id="9801109at2"/>
<dbReference type="PANTHER" id="PTHR36303">
    <property type="entry name" value="2',3'-CYCLIC-NUCLEOTIDE 2'-PHOSPHODIESTERASE"/>
    <property type="match status" value="1"/>
</dbReference>
<dbReference type="SUPFAM" id="SSF56300">
    <property type="entry name" value="Metallo-dependent phosphatases"/>
    <property type="match status" value="1"/>
</dbReference>
<feature type="binding site" evidence="2">
    <location>
        <position position="39"/>
    </location>
    <ligand>
        <name>Fe cation</name>
        <dbReference type="ChEBI" id="CHEBI:24875"/>
        <label>2</label>
    </ligand>
</feature>
<dbReference type="EMBL" id="FNIN01000002">
    <property type="protein sequence ID" value="SDN42335.1"/>
    <property type="molecule type" value="Genomic_DNA"/>
</dbReference>
<dbReference type="Pfam" id="PF13277">
    <property type="entry name" value="YmdB"/>
    <property type="match status" value="1"/>
</dbReference>
<proteinExistence type="predicted"/>
<dbReference type="PANTHER" id="PTHR36303:SF1">
    <property type="entry name" value="2',3'-CYCLIC-NUCLEOTIDE 2'-PHOSPHODIESTERASE"/>
    <property type="match status" value="1"/>
</dbReference>
<feature type="binding site" evidence="2">
    <location>
        <position position="148"/>
    </location>
    <ligand>
        <name>Fe cation</name>
        <dbReference type="ChEBI" id="CHEBI:24875"/>
        <label>2</label>
    </ligand>
</feature>
<evidence type="ECO:0008006" key="5">
    <source>
        <dbReference type="Google" id="ProtNLM"/>
    </source>
</evidence>
<reference evidence="3 4" key="1">
    <citation type="submission" date="2016-10" db="EMBL/GenBank/DDBJ databases">
        <authorList>
            <person name="de Groot N.N."/>
        </authorList>
    </citation>
    <scope>NUCLEOTIDE SEQUENCE [LARGE SCALE GENOMIC DNA]</scope>
    <source>
        <strain evidence="3 4">DSM 15269</strain>
    </source>
</reference>
<name>A0A1H0B9M1_9BACT</name>
<feature type="binding site" evidence="2">
    <location>
        <position position="173"/>
    </location>
    <ligand>
        <name>Fe cation</name>
        <dbReference type="ChEBI" id="CHEBI:24875"/>
        <label>2</label>
    </ligand>
</feature>
<protein>
    <recommendedName>
        <fullName evidence="5">TIGR00282 family metallophosphoesterase</fullName>
    </recommendedName>
</protein>
<feature type="binding site" evidence="2">
    <location>
        <position position="67"/>
    </location>
    <ligand>
        <name>Fe cation</name>
        <dbReference type="ChEBI" id="CHEBI:24875"/>
        <label>2</label>
    </ligand>
</feature>
<dbReference type="Gene3D" id="3.60.21.10">
    <property type="match status" value="1"/>
</dbReference>
<dbReference type="RefSeq" id="WP_092063125.1">
    <property type="nucleotide sequence ID" value="NZ_FNIN01000002.1"/>
</dbReference>
<dbReference type="AlphaFoldDB" id="A0A1H0B9M1"/>
<evidence type="ECO:0000256" key="2">
    <source>
        <dbReference type="PIRSR" id="PIRSR004789-51"/>
    </source>
</evidence>
<feature type="binding site" evidence="2">
    <location>
        <position position="40"/>
    </location>
    <ligand>
        <name>Fe cation</name>
        <dbReference type="ChEBI" id="CHEBI:24875"/>
        <label>1</label>
    </ligand>
</feature>
<organism evidence="3 4">
    <name type="scientific">Desulfonauticus submarinus</name>
    <dbReference type="NCBI Taxonomy" id="206665"/>
    <lineage>
        <taxon>Bacteria</taxon>
        <taxon>Pseudomonadati</taxon>
        <taxon>Thermodesulfobacteriota</taxon>
        <taxon>Desulfovibrionia</taxon>
        <taxon>Desulfovibrionales</taxon>
        <taxon>Desulfonauticaceae</taxon>
        <taxon>Desulfonauticus</taxon>
    </lineage>
</organism>
<gene>
    <name evidence="3" type="ORF">SAMN04488516_10290</name>
</gene>
<evidence type="ECO:0000313" key="3">
    <source>
        <dbReference type="EMBL" id="SDN42335.1"/>
    </source>
</evidence>
<dbReference type="STRING" id="206665.SAMN04488516_10290"/>
<evidence type="ECO:0000256" key="1">
    <source>
        <dbReference type="PIRSR" id="PIRSR004789-50"/>
    </source>
</evidence>
<dbReference type="GO" id="GO:0046872">
    <property type="term" value="F:metal ion binding"/>
    <property type="evidence" value="ECO:0007669"/>
    <property type="project" value="UniProtKB-KW"/>
</dbReference>
<feature type="active site" description="Proton donor" evidence="1">
    <location>
        <position position="68"/>
    </location>
</feature>
<dbReference type="InterPro" id="IPR005235">
    <property type="entry name" value="YmdB-like"/>
</dbReference>
<dbReference type="Proteomes" id="UP000199602">
    <property type="component" value="Unassembled WGS sequence"/>
</dbReference>
<dbReference type="GO" id="GO:0004113">
    <property type="term" value="F:2',3'-cyclic-nucleotide 3'-phosphodiesterase activity"/>
    <property type="evidence" value="ECO:0007669"/>
    <property type="project" value="TreeGrafter"/>
</dbReference>
<feature type="binding site" evidence="2">
    <location>
        <position position="39"/>
    </location>
    <ligand>
        <name>Fe cation</name>
        <dbReference type="ChEBI" id="CHEBI:24875"/>
        <label>1</label>
    </ligand>
</feature>
<accession>A0A1H0B9M1</accession>
<keyword evidence="2" id="KW-0479">Metal-binding</keyword>
<evidence type="ECO:0000313" key="4">
    <source>
        <dbReference type="Proteomes" id="UP000199602"/>
    </source>
</evidence>
<dbReference type="InterPro" id="IPR029052">
    <property type="entry name" value="Metallo-depent_PP-like"/>
</dbReference>
<dbReference type="PIRSF" id="PIRSF004789">
    <property type="entry name" value="DR1281"/>
    <property type="match status" value="1"/>
</dbReference>
<feature type="binding site" evidence="2">
    <location>
        <position position="175"/>
    </location>
    <ligand>
        <name>Fe cation</name>
        <dbReference type="ChEBI" id="CHEBI:24875"/>
        <label>1</label>
    </ligand>
</feature>
<sequence>MTLNVLFLGDIVGRPGRRAVALFLEQNREDFDLIIANAENASGGLGLTPKNARQLKNLGIDVLTSGNHIWKYREIYDFLDTHTWLIRPLNYPNAPGQGYTIVNTPKSRALIISLQGRTYMEPIDCPFQCVDNLLKNLDFNGPILVDFHAEASSEKRAMGVFLTKRASAVLGTHTHIQTNDAQILDDFTGYIADAGMCGPKDSVLGMNKEIVLERFLFKRPVKFKLADGPLQINGVRVKIDLSSNRCVDISTVQRIFSK</sequence>
<feature type="binding site" evidence="2">
    <location>
        <position position="10"/>
    </location>
    <ligand>
        <name>Fe cation</name>
        <dbReference type="ChEBI" id="CHEBI:24875"/>
        <label>1</label>
    </ligand>
</feature>